<accession>L7F449</accession>
<comment type="caution">
    <text evidence="1">The sequence shown here is derived from an EMBL/GenBank/DDBJ whole genome shotgun (WGS) entry which is preliminary data.</text>
</comment>
<evidence type="ECO:0000313" key="1">
    <source>
        <dbReference type="EMBL" id="ELP65405.1"/>
    </source>
</evidence>
<organism evidence="1 2">
    <name type="scientific">Streptomyces turgidiscabies (strain Car8)</name>
    <dbReference type="NCBI Taxonomy" id="698760"/>
    <lineage>
        <taxon>Bacteria</taxon>
        <taxon>Bacillati</taxon>
        <taxon>Actinomycetota</taxon>
        <taxon>Actinomycetes</taxon>
        <taxon>Kitasatosporales</taxon>
        <taxon>Streptomycetaceae</taxon>
        <taxon>Streptomyces</taxon>
    </lineage>
</organism>
<dbReference type="Proteomes" id="UP000010931">
    <property type="component" value="Unassembled WGS sequence"/>
</dbReference>
<gene>
    <name evidence="1" type="ORF">STRTUCAR8_00552</name>
</gene>
<dbReference type="AlphaFoldDB" id="L7F449"/>
<keyword evidence="2" id="KW-1185">Reference proteome</keyword>
<proteinExistence type="predicted"/>
<dbReference type="EMBL" id="AEJB01000386">
    <property type="protein sequence ID" value="ELP65405.1"/>
    <property type="molecule type" value="Genomic_DNA"/>
</dbReference>
<name>L7F449_STRT8</name>
<protein>
    <submittedName>
        <fullName evidence="1">Uncharacterized protein</fullName>
    </submittedName>
</protein>
<reference evidence="1 2" key="1">
    <citation type="journal article" date="2011" name="Plasmid">
        <title>Streptomyces turgidiscabies Car8 contains a modular pathogenicity island that shares virulence genes with other actinobacterial plant pathogens.</title>
        <authorList>
            <person name="Huguet-Tapia J.C."/>
            <person name="Badger J.H."/>
            <person name="Loria R."/>
            <person name="Pettis G.S."/>
        </authorList>
    </citation>
    <scope>NUCLEOTIDE SEQUENCE [LARGE SCALE GENOMIC DNA]</scope>
    <source>
        <strain evidence="1 2">Car8</strain>
    </source>
</reference>
<feature type="non-terminal residue" evidence="1">
    <location>
        <position position="20"/>
    </location>
</feature>
<sequence>MARFDYVICPVVVAGARKGA</sequence>
<evidence type="ECO:0000313" key="2">
    <source>
        <dbReference type="Proteomes" id="UP000010931"/>
    </source>
</evidence>